<accession>A0A921GFW6</accession>
<feature type="transmembrane region" description="Helical" evidence="1">
    <location>
        <begin position="52"/>
        <end position="77"/>
    </location>
</feature>
<protein>
    <submittedName>
        <fullName evidence="3">Zinc ribbon domain-containing protein</fullName>
    </submittedName>
</protein>
<comment type="caution">
    <text evidence="3">The sequence shown here is derived from an EMBL/GenBank/DDBJ whole genome shotgun (WGS) entry which is preliminary data.</text>
</comment>
<keyword evidence="1" id="KW-1133">Transmembrane helix</keyword>
<feature type="transmembrane region" description="Helical" evidence="1">
    <location>
        <begin position="177"/>
        <end position="199"/>
    </location>
</feature>
<dbReference type="RefSeq" id="WP_274959632.1">
    <property type="nucleotide sequence ID" value="NZ_DYWQ01000152.1"/>
</dbReference>
<sequence length="253" mass="25150">MFCPKCGAENPAGSRFCGACGAPFSAPAPQPAPQPFPQPIPGPVPIQPAGSFSAPVLVATIALVAGGLCTLFPWVDLNLGAIPNAASSLFQLGLSSVVSFTLSGATSILDILMDMVGAIGSVAGGDLGATAIRQMTDGAGIVSSVLALISLLWVASLALVSVAAFNAVSSRGSDLRLMTPAGVVVAATALAWIAFIGYVNSSVSTAFSQLAALGGSATVIGSLFSPTPFTWAALLGGLVAVVVPLLVRRGTVR</sequence>
<organism evidence="3 4">
    <name type="scientific">Thermophilibacter provencensis</name>
    <dbReference type="NCBI Taxonomy" id="1852386"/>
    <lineage>
        <taxon>Bacteria</taxon>
        <taxon>Bacillati</taxon>
        <taxon>Actinomycetota</taxon>
        <taxon>Coriobacteriia</taxon>
        <taxon>Coriobacteriales</taxon>
        <taxon>Atopobiaceae</taxon>
        <taxon>Thermophilibacter</taxon>
    </lineage>
</organism>
<proteinExistence type="predicted"/>
<keyword evidence="1" id="KW-0472">Membrane</keyword>
<keyword evidence="1" id="KW-0812">Transmembrane</keyword>
<reference evidence="3" key="2">
    <citation type="submission" date="2021-09" db="EMBL/GenBank/DDBJ databases">
        <authorList>
            <person name="Gilroy R."/>
        </authorList>
    </citation>
    <scope>NUCLEOTIDE SEQUENCE</scope>
    <source>
        <strain evidence="3">CHK124-7917</strain>
    </source>
</reference>
<name>A0A921GFW6_9ACTN</name>
<evidence type="ECO:0000256" key="1">
    <source>
        <dbReference type="SAM" id="Phobius"/>
    </source>
</evidence>
<dbReference type="EMBL" id="DYWQ01000152">
    <property type="protein sequence ID" value="HJF46037.1"/>
    <property type="molecule type" value="Genomic_DNA"/>
</dbReference>
<dbReference type="Proteomes" id="UP000697330">
    <property type="component" value="Unassembled WGS sequence"/>
</dbReference>
<dbReference type="InterPro" id="IPR026870">
    <property type="entry name" value="Zinc_ribbon_dom"/>
</dbReference>
<evidence type="ECO:0000313" key="3">
    <source>
        <dbReference type="EMBL" id="HJF46037.1"/>
    </source>
</evidence>
<dbReference type="Pfam" id="PF13240">
    <property type="entry name" value="Zn_Ribbon_1"/>
    <property type="match status" value="1"/>
</dbReference>
<dbReference type="AlphaFoldDB" id="A0A921GFW6"/>
<gene>
    <name evidence="3" type="ORF">K8U72_09700</name>
</gene>
<evidence type="ECO:0000313" key="4">
    <source>
        <dbReference type="Proteomes" id="UP000697330"/>
    </source>
</evidence>
<evidence type="ECO:0000259" key="2">
    <source>
        <dbReference type="Pfam" id="PF13240"/>
    </source>
</evidence>
<reference evidence="3" key="1">
    <citation type="journal article" date="2021" name="PeerJ">
        <title>Extensive microbial diversity within the chicken gut microbiome revealed by metagenomics and culture.</title>
        <authorList>
            <person name="Gilroy R."/>
            <person name="Ravi A."/>
            <person name="Getino M."/>
            <person name="Pursley I."/>
            <person name="Horton D.L."/>
            <person name="Alikhan N.F."/>
            <person name="Baker D."/>
            <person name="Gharbi K."/>
            <person name="Hall N."/>
            <person name="Watson M."/>
            <person name="Adriaenssens E.M."/>
            <person name="Foster-Nyarko E."/>
            <person name="Jarju S."/>
            <person name="Secka A."/>
            <person name="Antonio M."/>
            <person name="Oren A."/>
            <person name="Chaudhuri R.R."/>
            <person name="La Ragione R."/>
            <person name="Hildebrand F."/>
            <person name="Pallen M.J."/>
        </authorList>
    </citation>
    <scope>NUCLEOTIDE SEQUENCE</scope>
    <source>
        <strain evidence="3">CHK124-7917</strain>
    </source>
</reference>
<feature type="domain" description="Zinc-ribbon" evidence="2">
    <location>
        <begin position="2"/>
        <end position="23"/>
    </location>
</feature>
<feature type="transmembrane region" description="Helical" evidence="1">
    <location>
        <begin position="144"/>
        <end position="165"/>
    </location>
</feature>
<feature type="transmembrane region" description="Helical" evidence="1">
    <location>
        <begin position="206"/>
        <end position="224"/>
    </location>
</feature>
<feature type="transmembrane region" description="Helical" evidence="1">
    <location>
        <begin position="89"/>
        <end position="109"/>
    </location>
</feature>
<feature type="transmembrane region" description="Helical" evidence="1">
    <location>
        <begin position="230"/>
        <end position="247"/>
    </location>
</feature>